<keyword evidence="3" id="KW-1185">Reference proteome</keyword>
<proteinExistence type="predicted"/>
<dbReference type="Proteomes" id="UP000241769">
    <property type="component" value="Unassembled WGS sequence"/>
</dbReference>
<name>A0A2P6MR24_9EUKA</name>
<evidence type="ECO:0000313" key="2">
    <source>
        <dbReference type="EMBL" id="PRP74155.1"/>
    </source>
</evidence>
<evidence type="ECO:0000256" key="1">
    <source>
        <dbReference type="SAM" id="MobiDB-lite"/>
    </source>
</evidence>
<organism evidence="2 3">
    <name type="scientific">Planoprotostelium fungivorum</name>
    <dbReference type="NCBI Taxonomy" id="1890364"/>
    <lineage>
        <taxon>Eukaryota</taxon>
        <taxon>Amoebozoa</taxon>
        <taxon>Evosea</taxon>
        <taxon>Variosea</taxon>
        <taxon>Cavosteliida</taxon>
        <taxon>Cavosteliaceae</taxon>
        <taxon>Planoprotostelium</taxon>
    </lineage>
</organism>
<dbReference type="InParanoid" id="A0A2P6MR24"/>
<evidence type="ECO:0000313" key="3">
    <source>
        <dbReference type="Proteomes" id="UP000241769"/>
    </source>
</evidence>
<reference evidence="2 3" key="1">
    <citation type="journal article" date="2018" name="Genome Biol. Evol.">
        <title>Multiple Roots of Fruiting Body Formation in Amoebozoa.</title>
        <authorList>
            <person name="Hillmann F."/>
            <person name="Forbes G."/>
            <person name="Novohradska S."/>
            <person name="Ferling I."/>
            <person name="Riege K."/>
            <person name="Groth M."/>
            <person name="Westermann M."/>
            <person name="Marz M."/>
            <person name="Spaller T."/>
            <person name="Winckler T."/>
            <person name="Schaap P."/>
            <person name="Glockner G."/>
        </authorList>
    </citation>
    <scope>NUCLEOTIDE SEQUENCE [LARGE SCALE GENOMIC DNA]</scope>
    <source>
        <strain evidence="2 3">Jena</strain>
    </source>
</reference>
<sequence length="132" mass="14634">MDGVRASPTRIDLGKDLAIGKGISNRGEDGSNRGEDGSKLSAENEPEELCTKTETNINYKDLIGDIIQVYMSTRKIIKVVGERRTSSVFENMKANDNTRMNFVHVAAHIKKKRSFETITLVAQSYLGGAYHN</sequence>
<feature type="region of interest" description="Disordered" evidence="1">
    <location>
        <begin position="20"/>
        <end position="49"/>
    </location>
</feature>
<accession>A0A2P6MR24</accession>
<comment type="caution">
    <text evidence="2">The sequence shown here is derived from an EMBL/GenBank/DDBJ whole genome shotgun (WGS) entry which is preliminary data.</text>
</comment>
<dbReference type="AlphaFoldDB" id="A0A2P6MR24"/>
<gene>
    <name evidence="2" type="ORF">PROFUN_06480</name>
</gene>
<feature type="compositionally biased region" description="Basic and acidic residues" evidence="1">
    <location>
        <begin position="26"/>
        <end position="38"/>
    </location>
</feature>
<dbReference type="EMBL" id="MDYQ01000497">
    <property type="protein sequence ID" value="PRP74155.1"/>
    <property type="molecule type" value="Genomic_DNA"/>
</dbReference>
<protein>
    <submittedName>
        <fullName evidence="2">Uncharacterized protein</fullName>
    </submittedName>
</protein>